<dbReference type="EMBL" id="JBHSEK010000003">
    <property type="protein sequence ID" value="MFC4489141.1"/>
    <property type="molecule type" value="Genomic_DNA"/>
</dbReference>
<feature type="chain" id="PRO_5044999982" description="Neutral metalloproteinase" evidence="10">
    <location>
        <begin position="26"/>
        <end position="497"/>
    </location>
</feature>
<evidence type="ECO:0000256" key="5">
    <source>
        <dbReference type="ARBA" id="ARBA00022729"/>
    </source>
</evidence>
<dbReference type="PANTHER" id="PTHR33794:SF1">
    <property type="entry name" value="BACILLOLYSIN"/>
    <property type="match status" value="1"/>
</dbReference>
<keyword evidence="3 10" id="KW-0645">Protease</keyword>
<dbReference type="InterPro" id="IPR025711">
    <property type="entry name" value="PepSY"/>
</dbReference>
<name>A0ABV8ZQP2_9NEIS</name>
<dbReference type="Pfam" id="PF03413">
    <property type="entry name" value="PepSY"/>
    <property type="match status" value="1"/>
</dbReference>
<evidence type="ECO:0000256" key="3">
    <source>
        <dbReference type="ARBA" id="ARBA00022670"/>
    </source>
</evidence>
<comment type="similarity">
    <text evidence="2 10">Belongs to the peptidase M4 family.</text>
</comment>
<evidence type="ECO:0000256" key="6">
    <source>
        <dbReference type="ARBA" id="ARBA00022801"/>
    </source>
</evidence>
<evidence type="ECO:0000313" key="15">
    <source>
        <dbReference type="EMBL" id="MFC4489141.1"/>
    </source>
</evidence>
<evidence type="ECO:0000256" key="1">
    <source>
        <dbReference type="ARBA" id="ARBA00001947"/>
    </source>
</evidence>
<keyword evidence="10" id="KW-0964">Secreted</keyword>
<dbReference type="EC" id="3.4.24.-" evidence="10"/>
<comment type="subcellular location">
    <subcellularLocation>
        <location evidence="10">Secreted</location>
    </subcellularLocation>
</comment>
<evidence type="ECO:0000256" key="10">
    <source>
        <dbReference type="RuleBase" id="RU366073"/>
    </source>
</evidence>
<dbReference type="Pfam" id="PF07504">
    <property type="entry name" value="FTP"/>
    <property type="match status" value="1"/>
</dbReference>
<sequence length="497" mass="53632">MKTQTAMVRALVLSALALAYGSAQAAERVNLDALTKSSKLVAGTSAFSAAGINQGELKAQRSSQFPNGKVITRYQQYYQGVPVWGEAVVEEKQFAKGSASAAASKLSGYYVRGIASDLASVKPALSASQVLANAKALKANGYETRNEKTELVVRLDKRNTAQLVYLVSFMVDGGKEPSRPHFIVDANSGQVLKQWEGLNHNDANGPGGNAKTGKYLYGTDYGPLVVTSDCKMDSGNVATVNLNGGTSGTTPYKFACPTNTYKAINGAYSPLNDAHYFGNVVFNLYKDWFNLRPINQKLLMKVHYSRNYENAFWDGSAMTFGDGATRFYPLVSLDVSAHEVSHGFTEQNSGLVYSEQSGGINEAFSDMAGEAAEYYMKGKNDFLVGAEIFKKTGALRYFADPTKDGRSIGHANDYTSGLDVHYSSGVYNKAFYLIATSPGWNTRKAFEVFVDANRLYWTANATYNSAACGVEKAAEARGYNSADVTKAFTAVGVACDS</sequence>
<evidence type="ECO:0000256" key="9">
    <source>
        <dbReference type="ARBA" id="ARBA00023145"/>
    </source>
</evidence>
<dbReference type="InterPro" id="IPR011096">
    <property type="entry name" value="FTP_domain"/>
</dbReference>
<dbReference type="Proteomes" id="UP001595999">
    <property type="component" value="Unassembled WGS sequence"/>
</dbReference>
<comment type="caution">
    <text evidence="15">The sequence shown here is derived from an EMBL/GenBank/DDBJ whole genome shotgun (WGS) entry which is preliminary data.</text>
</comment>
<comment type="cofactor">
    <cofactor evidence="1 10">
        <name>Zn(2+)</name>
        <dbReference type="ChEBI" id="CHEBI:29105"/>
    </cofactor>
</comment>
<feature type="domain" description="Peptidase M4 C-terminal" evidence="12">
    <location>
        <begin position="349"/>
        <end position="493"/>
    </location>
</feature>
<evidence type="ECO:0000256" key="8">
    <source>
        <dbReference type="ARBA" id="ARBA00023049"/>
    </source>
</evidence>
<keyword evidence="9" id="KW-0865">Zymogen</keyword>
<feature type="domain" description="Peptidase M4" evidence="11">
    <location>
        <begin position="211"/>
        <end position="346"/>
    </location>
</feature>
<dbReference type="Gene3D" id="1.10.390.10">
    <property type="entry name" value="Neutral Protease Domain 2"/>
    <property type="match status" value="1"/>
</dbReference>
<dbReference type="SUPFAM" id="SSF55486">
    <property type="entry name" value="Metalloproteases ('zincins'), catalytic domain"/>
    <property type="match status" value="1"/>
</dbReference>
<keyword evidence="6 10" id="KW-0378">Hydrolase</keyword>
<keyword evidence="16" id="KW-1185">Reference proteome</keyword>
<evidence type="ECO:0000313" key="16">
    <source>
        <dbReference type="Proteomes" id="UP001595999"/>
    </source>
</evidence>
<dbReference type="Gene3D" id="3.10.450.490">
    <property type="match status" value="1"/>
</dbReference>
<evidence type="ECO:0000259" key="13">
    <source>
        <dbReference type="Pfam" id="PF03413"/>
    </source>
</evidence>
<comment type="function">
    <text evidence="10">Extracellular zinc metalloprotease.</text>
</comment>
<dbReference type="CDD" id="cd09597">
    <property type="entry name" value="M4_TLP"/>
    <property type="match status" value="1"/>
</dbReference>
<evidence type="ECO:0000256" key="4">
    <source>
        <dbReference type="ARBA" id="ARBA00022723"/>
    </source>
</evidence>
<evidence type="ECO:0000256" key="2">
    <source>
        <dbReference type="ARBA" id="ARBA00009388"/>
    </source>
</evidence>
<proteinExistence type="inferred from homology"/>
<dbReference type="RefSeq" id="WP_269325998.1">
    <property type="nucleotide sequence ID" value="NZ_JAJOHW010000060.1"/>
</dbReference>
<feature type="signal peptide" evidence="10">
    <location>
        <begin position="1"/>
        <end position="25"/>
    </location>
</feature>
<dbReference type="InterPro" id="IPR023612">
    <property type="entry name" value="Peptidase_M4"/>
</dbReference>
<dbReference type="PANTHER" id="PTHR33794">
    <property type="entry name" value="BACILLOLYSIN"/>
    <property type="match status" value="1"/>
</dbReference>
<evidence type="ECO:0000259" key="11">
    <source>
        <dbReference type="Pfam" id="PF01447"/>
    </source>
</evidence>
<keyword evidence="7 10" id="KW-0862">Zinc</keyword>
<protein>
    <recommendedName>
        <fullName evidence="10">Neutral metalloproteinase</fullName>
        <ecNumber evidence="10">3.4.24.-</ecNumber>
    </recommendedName>
</protein>
<keyword evidence="5 10" id="KW-0732">Signal</keyword>
<feature type="domain" description="FTP" evidence="14">
    <location>
        <begin position="56"/>
        <end position="89"/>
    </location>
</feature>
<reference evidence="16" key="1">
    <citation type="journal article" date="2019" name="Int. J. Syst. Evol. Microbiol.">
        <title>The Global Catalogue of Microorganisms (GCM) 10K type strain sequencing project: providing services to taxonomists for standard genome sequencing and annotation.</title>
        <authorList>
            <consortium name="The Broad Institute Genomics Platform"/>
            <consortium name="The Broad Institute Genome Sequencing Center for Infectious Disease"/>
            <person name="Wu L."/>
            <person name="Ma J."/>
        </authorList>
    </citation>
    <scope>NUCLEOTIDE SEQUENCE [LARGE SCALE GENOMIC DNA]</scope>
    <source>
        <strain evidence="16">CGMCC 4.7608</strain>
    </source>
</reference>
<evidence type="ECO:0000259" key="14">
    <source>
        <dbReference type="Pfam" id="PF07504"/>
    </source>
</evidence>
<evidence type="ECO:0000259" key="12">
    <source>
        <dbReference type="Pfam" id="PF02868"/>
    </source>
</evidence>
<dbReference type="Pfam" id="PF01447">
    <property type="entry name" value="Peptidase_M4"/>
    <property type="match status" value="1"/>
</dbReference>
<keyword evidence="8 10" id="KW-0482">Metalloprotease</keyword>
<dbReference type="InterPro" id="IPR027268">
    <property type="entry name" value="Peptidase_M4/M1_CTD_sf"/>
</dbReference>
<keyword evidence="4" id="KW-0479">Metal-binding</keyword>
<dbReference type="Gene3D" id="3.10.170.10">
    <property type="match status" value="1"/>
</dbReference>
<dbReference type="InterPro" id="IPR013856">
    <property type="entry name" value="Peptidase_M4_domain"/>
</dbReference>
<dbReference type="Gene3D" id="3.10.450.40">
    <property type="match status" value="1"/>
</dbReference>
<dbReference type="InterPro" id="IPR050728">
    <property type="entry name" value="Zinc_Metalloprotease_M4"/>
</dbReference>
<organism evidence="15 16">
    <name type="scientific">Chromobacterium aquaticum</name>
    <dbReference type="NCBI Taxonomy" id="467180"/>
    <lineage>
        <taxon>Bacteria</taxon>
        <taxon>Pseudomonadati</taxon>
        <taxon>Pseudomonadota</taxon>
        <taxon>Betaproteobacteria</taxon>
        <taxon>Neisseriales</taxon>
        <taxon>Chromobacteriaceae</taxon>
        <taxon>Chromobacterium</taxon>
    </lineage>
</organism>
<accession>A0ABV8ZQP2</accession>
<gene>
    <name evidence="15" type="ORF">ACFO0R_05885</name>
</gene>
<dbReference type="Pfam" id="PF02868">
    <property type="entry name" value="Peptidase_M4_C"/>
    <property type="match status" value="1"/>
</dbReference>
<dbReference type="PRINTS" id="PR00730">
    <property type="entry name" value="THERMOLYSIN"/>
</dbReference>
<feature type="domain" description="PepSY" evidence="13">
    <location>
        <begin position="125"/>
        <end position="195"/>
    </location>
</feature>
<dbReference type="InterPro" id="IPR001570">
    <property type="entry name" value="Peptidase_M4_C_domain"/>
</dbReference>
<evidence type="ECO:0000256" key="7">
    <source>
        <dbReference type="ARBA" id="ARBA00022833"/>
    </source>
</evidence>